<evidence type="ECO:0000259" key="3">
    <source>
        <dbReference type="Pfam" id="PF13205"/>
    </source>
</evidence>
<reference evidence="4" key="1">
    <citation type="journal article" date="2014" name="Front. Microbiol.">
        <title>High frequency of phylogenetically diverse reductive dehalogenase-homologous genes in deep subseafloor sedimentary metagenomes.</title>
        <authorList>
            <person name="Kawai M."/>
            <person name="Futagami T."/>
            <person name="Toyoda A."/>
            <person name="Takaki Y."/>
            <person name="Nishi S."/>
            <person name="Hori S."/>
            <person name="Arai W."/>
            <person name="Tsubouchi T."/>
            <person name="Morono Y."/>
            <person name="Uchiyama I."/>
            <person name="Ito T."/>
            <person name="Fujiyama A."/>
            <person name="Inagaki F."/>
            <person name="Takami H."/>
        </authorList>
    </citation>
    <scope>NUCLEOTIDE SEQUENCE</scope>
    <source>
        <strain evidence="4">Expedition CK06-06</strain>
    </source>
</reference>
<evidence type="ECO:0000256" key="1">
    <source>
        <dbReference type="ARBA" id="ARBA00022729"/>
    </source>
</evidence>
<dbReference type="InterPro" id="IPR032812">
    <property type="entry name" value="SbsA_Ig"/>
</dbReference>
<accession>X0SDD0</accession>
<dbReference type="InterPro" id="IPR014755">
    <property type="entry name" value="Cu-Rt/internalin_Ig-like"/>
</dbReference>
<feature type="domain" description="SbsA Ig-like" evidence="3">
    <location>
        <begin position="326"/>
        <end position="421"/>
    </location>
</feature>
<dbReference type="SUPFAM" id="SSF51126">
    <property type="entry name" value="Pectin lyase-like"/>
    <property type="match status" value="1"/>
</dbReference>
<dbReference type="InterPro" id="IPR022441">
    <property type="entry name" value="Para_beta_helix_rpt-2"/>
</dbReference>
<evidence type="ECO:0000313" key="4">
    <source>
        <dbReference type="EMBL" id="GAF73151.1"/>
    </source>
</evidence>
<dbReference type="Gene3D" id="2.60.40.1220">
    <property type="match status" value="1"/>
</dbReference>
<dbReference type="AlphaFoldDB" id="X0SDD0"/>
<comment type="caution">
    <text evidence="4">The sequence shown here is derived from an EMBL/GenBank/DDBJ whole genome shotgun (WGS) entry which is preliminary data.</text>
</comment>
<dbReference type="InterPro" id="IPR007742">
    <property type="entry name" value="NosD_dom"/>
</dbReference>
<keyword evidence="1" id="KW-0732">Signal</keyword>
<protein>
    <recommendedName>
        <fullName evidence="5">SbsA Ig-like domain-containing protein</fullName>
    </recommendedName>
</protein>
<dbReference type="InterPro" id="IPR011050">
    <property type="entry name" value="Pectin_lyase_fold/virulence"/>
</dbReference>
<sequence length="474" mass="52832">MNTGSGIRLEQSTDNDIRDNSCTASYAGVLCFRNSTGNSIHDNTFSSNLYGIALSFGSDNNTICNNEVSSNNCAGISLWQSDSNAIYLNNLIDNSPNAGSEESINNTWNSPEEMTYTYHGNTYTNYLGNYWNDYAAYLLPVGHNNPGTIYLITGDTYYWQDEALAYDGNIETYAKVWVGDIQFGPWLELFAPPKPSQGIRFWLGPWINYGIHPTVELFYDGDWHFLTEWKDGQWRVLDEYREGNIPPKGEWIEIDYPEQMIEKARIRYGPDTLGSRGYAQLHEFQFKTASSDADGDGIWDTPYTIDGDKDNYPLMEPFENYEMSEDTTPPTVSSVSPEDSATDVRVDTVVTATFSEAMDSTTITTDSFTLAGSAVSGTVTYNPATYTATFTPDTNLDYNHTYTATLSTAITDLAGNSLDGGEDGTSEGSPIDDYSWSFAVRLCGMHAEELHMTPTIWSSFRGFPFVLAIYANVR</sequence>
<dbReference type="Gene3D" id="2.160.20.10">
    <property type="entry name" value="Single-stranded right-handed beta-helix, Pectin lyase-like"/>
    <property type="match status" value="1"/>
</dbReference>
<dbReference type="NCBIfam" id="TIGR03804">
    <property type="entry name" value="para_beta_helix"/>
    <property type="match status" value="1"/>
</dbReference>
<dbReference type="InterPro" id="IPR012334">
    <property type="entry name" value="Pectin_lyas_fold"/>
</dbReference>
<dbReference type="Pfam" id="PF05048">
    <property type="entry name" value="NosD"/>
    <property type="match status" value="1"/>
</dbReference>
<name>X0SDD0_9ZZZZ</name>
<organism evidence="4">
    <name type="scientific">marine sediment metagenome</name>
    <dbReference type="NCBI Taxonomy" id="412755"/>
    <lineage>
        <taxon>unclassified sequences</taxon>
        <taxon>metagenomes</taxon>
        <taxon>ecological metagenomes</taxon>
    </lineage>
</organism>
<evidence type="ECO:0008006" key="5">
    <source>
        <dbReference type="Google" id="ProtNLM"/>
    </source>
</evidence>
<gene>
    <name evidence="4" type="ORF">S01H1_05390</name>
</gene>
<feature type="domain" description="Periplasmic copper-binding protein NosD beta helix" evidence="2">
    <location>
        <begin position="2"/>
        <end position="135"/>
    </location>
</feature>
<feature type="non-terminal residue" evidence="4">
    <location>
        <position position="474"/>
    </location>
</feature>
<dbReference type="Pfam" id="PF13205">
    <property type="entry name" value="Big_5"/>
    <property type="match status" value="1"/>
</dbReference>
<dbReference type="SMART" id="SM00710">
    <property type="entry name" value="PbH1"/>
    <property type="match status" value="3"/>
</dbReference>
<dbReference type="EMBL" id="BARS01002810">
    <property type="protein sequence ID" value="GAF73151.1"/>
    <property type="molecule type" value="Genomic_DNA"/>
</dbReference>
<dbReference type="InterPro" id="IPR006626">
    <property type="entry name" value="PbH1"/>
</dbReference>
<evidence type="ECO:0000259" key="2">
    <source>
        <dbReference type="Pfam" id="PF05048"/>
    </source>
</evidence>
<proteinExistence type="predicted"/>